<dbReference type="AlphaFoldDB" id="A0A2V0RAX9"/>
<sequence>MSAKTSDGSPSTLTVLLSEDYKKVADLAARMCHRGESAQPFKPCLDHRLFVTLEKADLDNDKGTVMEFITLYPRFTHWWILNTNCCWRWETVICGLRLLGRVVPPILIDECTDKEREIQQWIIQLTRLKNPDLECPARPSNFHFTEVATGSHFLETKYEPKA</sequence>
<dbReference type="EMBL" id="BDQC01000124">
    <property type="protein sequence ID" value="GBH22506.1"/>
    <property type="molecule type" value="Genomic_RNA"/>
</dbReference>
<protein>
    <submittedName>
        <fullName evidence="1">Uncharacterized protein</fullName>
    </submittedName>
</protein>
<reference evidence="1" key="1">
    <citation type="submission" date="2017-04" db="EMBL/GenBank/DDBJ databases">
        <title>Unveiling RNA virosphere associated with marine microorganisms.</title>
        <authorList>
            <person name="Urayama S."/>
            <person name="Takaki Y."/>
            <person name="Nishi S."/>
            <person name="Yoshida Y."/>
            <person name="Deguchi S."/>
            <person name="Takai K."/>
            <person name="Nunoura T."/>
        </authorList>
    </citation>
    <scope>NUCLEOTIDE SEQUENCE</scope>
</reference>
<comment type="caution">
    <text evidence="1">The sequence shown here is derived from an EMBL/GenBank/DDBJ whole genome shotgun (WGS) entry which is preliminary data.</text>
</comment>
<organism evidence="1">
    <name type="scientific">viral metagenome</name>
    <dbReference type="NCBI Taxonomy" id="1070528"/>
    <lineage>
        <taxon>unclassified sequences</taxon>
        <taxon>metagenomes</taxon>
        <taxon>organismal metagenomes</taxon>
    </lineage>
</organism>
<evidence type="ECO:0000313" key="1">
    <source>
        <dbReference type="EMBL" id="GBH22506.1"/>
    </source>
</evidence>
<accession>A0A2V0RAX9</accession>
<name>A0A2V0RAX9_9ZZZZ</name>
<proteinExistence type="predicted"/>